<feature type="domain" description="DUF7129" evidence="2">
    <location>
        <begin position="48"/>
        <end position="84"/>
    </location>
</feature>
<protein>
    <submittedName>
        <fullName evidence="3">Protease La-like protein type 2</fullName>
    </submittedName>
</protein>
<accession>A0A0W1SVZ4</accession>
<name>A0A0W1SVZ4_9EURY</name>
<sequence length="84" mass="9519">MTDDITTREPTDLVEAESRELVEPEPTELAERRPEELVERPTEVLVERAWYECVSCGYRSGHGVHEQLCPRCGGVLKHIGVAQE</sequence>
<organism evidence="3 4">
    <name type="scientific">Haloferax profundi</name>
    <dbReference type="NCBI Taxonomy" id="1544718"/>
    <lineage>
        <taxon>Archaea</taxon>
        <taxon>Methanobacteriati</taxon>
        <taxon>Methanobacteriota</taxon>
        <taxon>Stenosarchaea group</taxon>
        <taxon>Halobacteria</taxon>
        <taxon>Halobacteriales</taxon>
        <taxon>Haloferacaceae</taxon>
        <taxon>Haloferax</taxon>
    </lineage>
</organism>
<dbReference type="Pfam" id="PF23455">
    <property type="entry name" value="DUF7129"/>
    <property type="match status" value="1"/>
</dbReference>
<evidence type="ECO:0000313" key="3">
    <source>
        <dbReference type="EMBL" id="KTG30595.1"/>
    </source>
</evidence>
<dbReference type="EMBL" id="LOPV01000039">
    <property type="protein sequence ID" value="KTG30595.1"/>
    <property type="molecule type" value="Genomic_DNA"/>
</dbReference>
<dbReference type="Proteomes" id="UP000053157">
    <property type="component" value="Unassembled WGS sequence"/>
</dbReference>
<reference evidence="3 4" key="1">
    <citation type="submission" date="2015-12" db="EMBL/GenBank/DDBJ databases">
        <title>Haloferax profundi sp. nov. isolated from the Discovery deep brine-seawater interface in the Red Sea.</title>
        <authorList>
            <person name="Zhang G."/>
            <person name="Stingl U."/>
            <person name="Rashid M."/>
        </authorList>
    </citation>
    <scope>NUCLEOTIDE SEQUENCE [LARGE SCALE GENOMIC DNA]</scope>
    <source>
        <strain evidence="3 4">SB29</strain>
    </source>
</reference>
<dbReference type="OrthoDB" id="280213at2157"/>
<evidence type="ECO:0000259" key="2">
    <source>
        <dbReference type="Pfam" id="PF23455"/>
    </source>
</evidence>
<dbReference type="InterPro" id="IPR055553">
    <property type="entry name" value="DUF7129"/>
</dbReference>
<comment type="caution">
    <text evidence="3">The sequence shown here is derived from an EMBL/GenBank/DDBJ whole genome shotgun (WGS) entry which is preliminary data.</text>
</comment>
<dbReference type="GO" id="GO:0008233">
    <property type="term" value="F:peptidase activity"/>
    <property type="evidence" value="ECO:0007669"/>
    <property type="project" value="UniProtKB-KW"/>
</dbReference>
<proteinExistence type="predicted"/>
<evidence type="ECO:0000313" key="4">
    <source>
        <dbReference type="Proteomes" id="UP000053157"/>
    </source>
</evidence>
<keyword evidence="3" id="KW-0378">Hydrolase</keyword>
<gene>
    <name evidence="3" type="ORF">AUR66_06920</name>
</gene>
<keyword evidence="4" id="KW-1185">Reference proteome</keyword>
<feature type="compositionally biased region" description="Basic and acidic residues" evidence="1">
    <location>
        <begin position="1"/>
        <end position="22"/>
    </location>
</feature>
<keyword evidence="3" id="KW-0645">Protease</keyword>
<dbReference type="RefSeq" id="WP_058570830.1">
    <property type="nucleotide sequence ID" value="NZ_LOPV01000039.1"/>
</dbReference>
<dbReference type="AlphaFoldDB" id="A0A0W1SVZ4"/>
<evidence type="ECO:0000256" key="1">
    <source>
        <dbReference type="SAM" id="MobiDB-lite"/>
    </source>
</evidence>
<dbReference type="GO" id="GO:0006508">
    <property type="term" value="P:proteolysis"/>
    <property type="evidence" value="ECO:0007669"/>
    <property type="project" value="UniProtKB-KW"/>
</dbReference>
<dbReference type="NCBIfam" id="NF033497">
    <property type="entry name" value="rubre_like_arch"/>
    <property type="match status" value="1"/>
</dbReference>
<feature type="region of interest" description="Disordered" evidence="1">
    <location>
        <begin position="1"/>
        <end position="35"/>
    </location>
</feature>